<keyword evidence="2" id="KW-1185">Reference proteome</keyword>
<reference evidence="1 2" key="1">
    <citation type="journal article" date="2015" name="Genome Announc.">
        <title>Draft Genome Sequence of a Heterotrophic Facultative Anaerobic Thermophilic Bacterium, Ardenticatena maritima Strain 110ST.</title>
        <authorList>
            <person name="Kawaichi S."/>
            <person name="Yoshida T."/>
            <person name="Sako Y."/>
            <person name="Nakamura R."/>
        </authorList>
    </citation>
    <scope>NUCLEOTIDE SEQUENCE [LARGE SCALE GENOMIC DNA]</scope>
    <source>
        <strain evidence="1 2">110S</strain>
    </source>
</reference>
<gene>
    <name evidence="1" type="ORF">ARMA_1098</name>
</gene>
<name>A0A0M8K6B9_9CHLR</name>
<evidence type="ECO:0000313" key="1">
    <source>
        <dbReference type="EMBL" id="GAP62675.1"/>
    </source>
</evidence>
<reference evidence="2" key="2">
    <citation type="submission" date="2015-08" db="EMBL/GenBank/DDBJ databases">
        <title>Draft Genome Sequence of a Heterotrophic Facultative Anaerobic Bacterium Ardenticatena maritima Strain 110S.</title>
        <authorList>
            <person name="Kawaichi S."/>
            <person name="Yoshida T."/>
            <person name="Sako Y."/>
            <person name="Nakamura R."/>
        </authorList>
    </citation>
    <scope>NUCLEOTIDE SEQUENCE [LARGE SCALE GENOMIC DNA]</scope>
    <source>
        <strain evidence="2">110S</strain>
    </source>
</reference>
<proteinExistence type="predicted"/>
<dbReference type="InParanoid" id="A0A0M8K6B9"/>
<sequence>MVNVTNGPHVDVRFCTYKFFLRHNSSLLFRVYFTSDDHS</sequence>
<dbReference type="EMBL" id="BBZA01000073">
    <property type="protein sequence ID" value="GAP62675.1"/>
    <property type="molecule type" value="Genomic_DNA"/>
</dbReference>
<organism evidence="1 2">
    <name type="scientific">Ardenticatena maritima</name>
    <dbReference type="NCBI Taxonomy" id="872965"/>
    <lineage>
        <taxon>Bacteria</taxon>
        <taxon>Bacillati</taxon>
        <taxon>Chloroflexota</taxon>
        <taxon>Ardenticatenia</taxon>
        <taxon>Ardenticatenales</taxon>
        <taxon>Ardenticatenaceae</taxon>
        <taxon>Ardenticatena</taxon>
    </lineage>
</organism>
<accession>A0A0M8K6B9</accession>
<comment type="caution">
    <text evidence="1">The sequence shown here is derived from an EMBL/GenBank/DDBJ whole genome shotgun (WGS) entry which is preliminary data.</text>
</comment>
<dbReference type="AlphaFoldDB" id="A0A0M8K6B9"/>
<protein>
    <submittedName>
        <fullName evidence="1">Uncharacterized protein</fullName>
    </submittedName>
</protein>
<dbReference type="Proteomes" id="UP000037784">
    <property type="component" value="Unassembled WGS sequence"/>
</dbReference>
<evidence type="ECO:0000313" key="2">
    <source>
        <dbReference type="Proteomes" id="UP000037784"/>
    </source>
</evidence>